<proteinExistence type="predicted"/>
<feature type="region of interest" description="Disordered" evidence="1">
    <location>
        <begin position="32"/>
        <end position="58"/>
    </location>
</feature>
<reference evidence="2 3" key="1">
    <citation type="journal article" date="2019" name="Emerg. Microbes Infect.">
        <title>Comprehensive subspecies identification of 175 nontuberculous mycobacteria species based on 7547 genomic profiles.</title>
        <authorList>
            <person name="Matsumoto Y."/>
            <person name="Kinjo T."/>
            <person name="Motooka D."/>
            <person name="Nabeya D."/>
            <person name="Jung N."/>
            <person name="Uechi K."/>
            <person name="Horii T."/>
            <person name="Iida T."/>
            <person name="Fujita J."/>
            <person name="Nakamura S."/>
        </authorList>
    </citation>
    <scope>NUCLEOTIDE SEQUENCE [LARGE SCALE GENOMIC DNA]</scope>
    <source>
        <strain evidence="2 3">JCM 14233</strain>
    </source>
</reference>
<dbReference type="Pfam" id="PF10944">
    <property type="entry name" value="DUF2630"/>
    <property type="match status" value="1"/>
</dbReference>
<accession>A0A7I7MIH4</accession>
<sequence>MAARATSTDTDTRARRPIEIDPDRCCDLLRLRRSPRETGGDPPVATVRPVDQIEGYTG</sequence>
<evidence type="ECO:0000313" key="3">
    <source>
        <dbReference type="Proteomes" id="UP000467236"/>
    </source>
</evidence>
<keyword evidence="3" id="KW-1185">Reference proteome</keyword>
<gene>
    <name evidence="2" type="ORF">MSHI_00600</name>
</gene>
<evidence type="ECO:0000256" key="1">
    <source>
        <dbReference type="SAM" id="MobiDB-lite"/>
    </source>
</evidence>
<dbReference type="AlphaFoldDB" id="A0A7I7MIH4"/>
<evidence type="ECO:0000313" key="2">
    <source>
        <dbReference type="EMBL" id="BBX72154.1"/>
    </source>
</evidence>
<dbReference type="InterPro" id="IPR020311">
    <property type="entry name" value="Uncharacterised_Rv0898c"/>
</dbReference>
<dbReference type="Proteomes" id="UP000467236">
    <property type="component" value="Chromosome"/>
</dbReference>
<protein>
    <submittedName>
        <fullName evidence="2">Uncharacterized protein</fullName>
    </submittedName>
</protein>
<dbReference type="RefSeq" id="WP_083050189.1">
    <property type="nucleotide sequence ID" value="NZ_AP022575.1"/>
</dbReference>
<name>A0A7I7MIH4_9MYCO</name>
<dbReference type="EMBL" id="AP022575">
    <property type="protein sequence ID" value="BBX72154.1"/>
    <property type="molecule type" value="Genomic_DNA"/>
</dbReference>
<organism evidence="2 3">
    <name type="scientific">Mycobacterium shinjukuense</name>
    <dbReference type="NCBI Taxonomy" id="398694"/>
    <lineage>
        <taxon>Bacteria</taxon>
        <taxon>Bacillati</taxon>
        <taxon>Actinomycetota</taxon>
        <taxon>Actinomycetes</taxon>
        <taxon>Mycobacteriales</taxon>
        <taxon>Mycobacteriaceae</taxon>
        <taxon>Mycobacterium</taxon>
    </lineage>
</organism>
<dbReference type="KEGG" id="mshj:MSHI_00600"/>